<accession>A0ACC3BTW6</accession>
<protein>
    <submittedName>
        <fullName evidence="1">Uncharacterized protein</fullName>
    </submittedName>
</protein>
<evidence type="ECO:0000313" key="1">
    <source>
        <dbReference type="EMBL" id="KAK1860952.1"/>
    </source>
</evidence>
<dbReference type="Proteomes" id="UP000798662">
    <property type="component" value="Chromosome 1"/>
</dbReference>
<proteinExistence type="predicted"/>
<keyword evidence="2" id="KW-1185">Reference proteome</keyword>
<comment type="caution">
    <text evidence="1">The sequence shown here is derived from an EMBL/GenBank/DDBJ whole genome shotgun (WGS) entry which is preliminary data.</text>
</comment>
<evidence type="ECO:0000313" key="2">
    <source>
        <dbReference type="Proteomes" id="UP000798662"/>
    </source>
</evidence>
<reference evidence="1" key="1">
    <citation type="submission" date="2019-11" db="EMBL/GenBank/DDBJ databases">
        <title>Nori genome reveals adaptations in red seaweeds to the harsh intertidal environment.</title>
        <authorList>
            <person name="Wang D."/>
            <person name="Mao Y."/>
        </authorList>
    </citation>
    <scope>NUCLEOTIDE SEQUENCE</scope>
    <source>
        <tissue evidence="1">Gametophyte</tissue>
    </source>
</reference>
<dbReference type="EMBL" id="CM020618">
    <property type="protein sequence ID" value="KAK1860952.1"/>
    <property type="molecule type" value="Genomic_DNA"/>
</dbReference>
<gene>
    <name evidence="1" type="ORF">I4F81_003538</name>
</gene>
<organism evidence="1 2">
    <name type="scientific">Pyropia yezoensis</name>
    <name type="common">Susabi-nori</name>
    <name type="synonym">Porphyra yezoensis</name>
    <dbReference type="NCBI Taxonomy" id="2788"/>
    <lineage>
        <taxon>Eukaryota</taxon>
        <taxon>Rhodophyta</taxon>
        <taxon>Bangiophyceae</taxon>
        <taxon>Bangiales</taxon>
        <taxon>Bangiaceae</taxon>
        <taxon>Pyropia</taxon>
    </lineage>
</organism>
<name>A0ACC3BTW6_PYRYE</name>
<sequence>MPGPSPPPTAAPAAGRPKQRAYKGAAAQRTDAPRHGRPAVVRLARFAWHPSPFPAPPFTTGAVCGAMAVRAMAAAIVVVAAAVGAGGASRAGASDGGPLITVVDRHSLVRWPAPMRDFPCTSGMGRRPCFTPDSGKGNNACPSFVPPRSLASFPSQITWQRGKTVSVAWSKNNHPPAGFSRLSLVPLKVGRSVEAHKKYAFWWGCWGSGLAKCKQGTPLCESDKKGEYFRRQVKVPTVVPDGEYVLGVVWYGGARLGRNVLSFSPYWSCARVRIRGGPKSGTFPRRFEPGKLALPLPIKTKQRGGMCLSGVDRLGRCDRWPNTCKYNAVQWRRPIEFQGRQPAQLQSSMYNV</sequence>